<evidence type="ECO:0000313" key="9">
    <source>
        <dbReference type="EMBL" id="KAF6756694.1"/>
    </source>
</evidence>
<reference evidence="9 10" key="1">
    <citation type="submission" date="2020-07" db="EMBL/GenBank/DDBJ databases">
        <title>Comparative genomics of pyrophilous fungi reveals a link between fire events and developmental genes.</title>
        <authorList>
            <consortium name="DOE Joint Genome Institute"/>
            <person name="Steindorff A.S."/>
            <person name="Carver A."/>
            <person name="Calhoun S."/>
            <person name="Stillman K."/>
            <person name="Liu H."/>
            <person name="Lipzen A."/>
            <person name="Pangilinan J."/>
            <person name="Labutti K."/>
            <person name="Bruns T.D."/>
            <person name="Grigoriev I.V."/>
        </authorList>
    </citation>
    <scope>NUCLEOTIDE SEQUENCE [LARGE SCALE GENOMIC DNA]</scope>
    <source>
        <strain evidence="9 10">CBS 144469</strain>
    </source>
</reference>
<feature type="domain" description="GINS subunit" evidence="7">
    <location>
        <begin position="121"/>
        <end position="202"/>
    </location>
</feature>
<feature type="compositionally biased region" description="Polar residues" evidence="6">
    <location>
        <begin position="13"/>
        <end position="39"/>
    </location>
</feature>
<sequence>MDWDEIYELEKQSGASGSGTSFFNPSSGAANTTGNTSFTRVLGDLDADDPMGLNDDAADAVDKDREGERERRTRNFVEEEELEATPLERLTRAWVNERHAPDILPAEEDLLAGLLDHLRLQARNVQILRDDPQTSESEHIRIMLVQTELERVKYVVRAYVRTRLYKIERYARWVMQDEEVQRRLTAGEREHASRHAKLTDKHLYVSVLQSLPEAQAHLDDTPVFYPSMITQPDKNRPIFVHALKDCPRVRLPDGAPLEMKKGHISLTPYHVVEQLLARGEVELV</sequence>
<dbReference type="InterPro" id="IPR021151">
    <property type="entry name" value="GINS_A"/>
</dbReference>
<dbReference type="Pfam" id="PF05916">
    <property type="entry name" value="Sld5"/>
    <property type="match status" value="1"/>
</dbReference>
<gene>
    <name evidence="9" type="ORF">DFP72DRAFT_893512</name>
</gene>
<dbReference type="CDD" id="cd11711">
    <property type="entry name" value="GINS_A_Sld5"/>
    <property type="match status" value="1"/>
</dbReference>
<organism evidence="9 10">
    <name type="scientific">Ephemerocybe angulata</name>
    <dbReference type="NCBI Taxonomy" id="980116"/>
    <lineage>
        <taxon>Eukaryota</taxon>
        <taxon>Fungi</taxon>
        <taxon>Dikarya</taxon>
        <taxon>Basidiomycota</taxon>
        <taxon>Agaricomycotina</taxon>
        <taxon>Agaricomycetes</taxon>
        <taxon>Agaricomycetidae</taxon>
        <taxon>Agaricales</taxon>
        <taxon>Agaricineae</taxon>
        <taxon>Psathyrellaceae</taxon>
        <taxon>Ephemerocybe</taxon>
    </lineage>
</organism>
<accession>A0A8H6M8B9</accession>
<evidence type="ECO:0000256" key="4">
    <source>
        <dbReference type="ARBA" id="ARBA00022705"/>
    </source>
</evidence>
<dbReference type="CDD" id="cd21692">
    <property type="entry name" value="GINS_B_Sld5"/>
    <property type="match status" value="1"/>
</dbReference>
<dbReference type="InterPro" id="IPR038749">
    <property type="entry name" value="Sld5_GINS_A"/>
</dbReference>
<dbReference type="GO" id="GO:0000811">
    <property type="term" value="C:GINS complex"/>
    <property type="evidence" value="ECO:0007669"/>
    <property type="project" value="TreeGrafter"/>
</dbReference>
<dbReference type="GO" id="GO:0006261">
    <property type="term" value="P:DNA-templated DNA replication"/>
    <property type="evidence" value="ECO:0007669"/>
    <property type="project" value="InterPro"/>
</dbReference>
<dbReference type="SUPFAM" id="SSF160059">
    <property type="entry name" value="PriA/YqbF domain"/>
    <property type="match status" value="1"/>
</dbReference>
<keyword evidence="4" id="KW-0235">DNA replication</keyword>
<evidence type="ECO:0000259" key="8">
    <source>
        <dbReference type="Pfam" id="PF16922"/>
    </source>
</evidence>
<evidence type="ECO:0000256" key="3">
    <source>
        <dbReference type="ARBA" id="ARBA00014804"/>
    </source>
</evidence>
<dbReference type="Pfam" id="PF16922">
    <property type="entry name" value="SLD5_C"/>
    <property type="match status" value="1"/>
</dbReference>
<dbReference type="PANTHER" id="PTHR21206:SF0">
    <property type="entry name" value="DNA REPLICATION COMPLEX GINS PROTEIN SLD5"/>
    <property type="match status" value="1"/>
</dbReference>
<dbReference type="GO" id="GO:0000727">
    <property type="term" value="P:double-strand break repair via break-induced replication"/>
    <property type="evidence" value="ECO:0007669"/>
    <property type="project" value="TreeGrafter"/>
</dbReference>
<evidence type="ECO:0000256" key="5">
    <source>
        <dbReference type="ARBA" id="ARBA00023242"/>
    </source>
</evidence>
<dbReference type="EMBL" id="JACGCI010000025">
    <property type="protein sequence ID" value="KAF6756694.1"/>
    <property type="molecule type" value="Genomic_DNA"/>
</dbReference>
<feature type="region of interest" description="Disordered" evidence="6">
    <location>
        <begin position="1"/>
        <end position="73"/>
    </location>
</feature>
<dbReference type="AlphaFoldDB" id="A0A8H6M8B9"/>
<proteinExistence type="inferred from homology"/>
<dbReference type="OrthoDB" id="338231at2759"/>
<comment type="similarity">
    <text evidence="2">Belongs to the GINS4/SLD5 family.</text>
</comment>
<feature type="compositionally biased region" description="Basic and acidic residues" evidence="6">
    <location>
        <begin position="60"/>
        <end position="73"/>
    </location>
</feature>
<dbReference type="SUPFAM" id="SSF158573">
    <property type="entry name" value="GINS helical bundle-like"/>
    <property type="match status" value="1"/>
</dbReference>
<dbReference type="InterPro" id="IPR036224">
    <property type="entry name" value="GINS_bundle-like_dom_sf"/>
</dbReference>
<protein>
    <recommendedName>
        <fullName evidence="3">DNA replication complex GINS protein SLD5</fullName>
    </recommendedName>
</protein>
<evidence type="ECO:0000256" key="2">
    <source>
        <dbReference type="ARBA" id="ARBA00008187"/>
    </source>
</evidence>
<evidence type="ECO:0000256" key="1">
    <source>
        <dbReference type="ARBA" id="ARBA00004123"/>
    </source>
</evidence>
<comment type="subcellular location">
    <subcellularLocation>
        <location evidence="1">Nucleus</location>
    </subcellularLocation>
</comment>
<dbReference type="PANTHER" id="PTHR21206">
    <property type="entry name" value="SLD5 PROTEIN"/>
    <property type="match status" value="1"/>
</dbReference>
<name>A0A8H6M8B9_9AGAR</name>
<dbReference type="Gene3D" id="1.20.58.1030">
    <property type="match status" value="1"/>
</dbReference>
<dbReference type="InterPro" id="IPR031633">
    <property type="entry name" value="SLD5_C"/>
</dbReference>
<evidence type="ECO:0000256" key="6">
    <source>
        <dbReference type="SAM" id="MobiDB-lite"/>
    </source>
</evidence>
<keyword evidence="5" id="KW-0539">Nucleus</keyword>
<dbReference type="InterPro" id="IPR008591">
    <property type="entry name" value="GINS_Sld5"/>
</dbReference>
<comment type="caution">
    <text evidence="9">The sequence shown here is derived from an EMBL/GenBank/DDBJ whole genome shotgun (WGS) entry which is preliminary data.</text>
</comment>
<evidence type="ECO:0000259" key="7">
    <source>
        <dbReference type="Pfam" id="PF05916"/>
    </source>
</evidence>
<keyword evidence="10" id="KW-1185">Reference proteome</keyword>
<feature type="domain" description="DNA replication complex GINS protein SLD5 C-terminal" evidence="8">
    <location>
        <begin position="232"/>
        <end position="284"/>
    </location>
</feature>
<dbReference type="Proteomes" id="UP000521943">
    <property type="component" value="Unassembled WGS sequence"/>
</dbReference>
<evidence type="ECO:0000313" key="10">
    <source>
        <dbReference type="Proteomes" id="UP000521943"/>
    </source>
</evidence>